<name>A0A9J7BTQ7_9BACT</name>
<dbReference type="EMBL" id="CP093313">
    <property type="protein sequence ID" value="UWZ85977.1"/>
    <property type="molecule type" value="Genomic_DNA"/>
</dbReference>
<dbReference type="RefSeq" id="WP_260795613.1">
    <property type="nucleotide sequence ID" value="NZ_CP093313.1"/>
</dbReference>
<dbReference type="Proteomes" id="UP001059380">
    <property type="component" value="Chromosome"/>
</dbReference>
<keyword evidence="2" id="KW-0472">Membrane</keyword>
<feature type="region of interest" description="Disordered" evidence="1">
    <location>
        <begin position="106"/>
        <end position="129"/>
    </location>
</feature>
<organism evidence="3 4">
    <name type="scientific">Occallatibacter riparius</name>
    <dbReference type="NCBI Taxonomy" id="1002689"/>
    <lineage>
        <taxon>Bacteria</taxon>
        <taxon>Pseudomonadati</taxon>
        <taxon>Acidobacteriota</taxon>
        <taxon>Terriglobia</taxon>
        <taxon>Terriglobales</taxon>
        <taxon>Acidobacteriaceae</taxon>
        <taxon>Occallatibacter</taxon>
    </lineage>
</organism>
<feature type="transmembrane region" description="Helical" evidence="2">
    <location>
        <begin position="23"/>
        <end position="43"/>
    </location>
</feature>
<keyword evidence="2" id="KW-1133">Transmembrane helix</keyword>
<accession>A0A9J7BTQ7</accession>
<protein>
    <submittedName>
        <fullName evidence="3">Uncharacterized protein</fullName>
    </submittedName>
</protein>
<evidence type="ECO:0000256" key="2">
    <source>
        <dbReference type="SAM" id="Phobius"/>
    </source>
</evidence>
<dbReference type="AlphaFoldDB" id="A0A9J7BTQ7"/>
<feature type="transmembrane region" description="Helical" evidence="2">
    <location>
        <begin position="55"/>
        <end position="72"/>
    </location>
</feature>
<sequence>MKLPVELNEVNQKKLALAEGPRIRIALGLAILADVLQMIGFPLFIEGAASPADDLVDLAMAGILTFLLGWHWEFLPSAAAKLIPGVDMVPLWTLAVGNVWRRSKKDAATEPTIPAPTIDAHRTQGDLRP</sequence>
<proteinExistence type="predicted"/>
<dbReference type="KEGG" id="orp:MOP44_08530"/>
<reference evidence="3" key="1">
    <citation type="submission" date="2021-04" db="EMBL/GenBank/DDBJ databases">
        <title>Phylogenetic analysis of Acidobacteriaceae.</title>
        <authorList>
            <person name="Qiu L."/>
            <person name="Zhang Q."/>
        </authorList>
    </citation>
    <scope>NUCLEOTIDE SEQUENCE</scope>
    <source>
        <strain evidence="3">DSM 25168</strain>
    </source>
</reference>
<evidence type="ECO:0000313" key="4">
    <source>
        <dbReference type="Proteomes" id="UP001059380"/>
    </source>
</evidence>
<feature type="compositionally biased region" description="Basic and acidic residues" evidence="1">
    <location>
        <begin position="119"/>
        <end position="129"/>
    </location>
</feature>
<evidence type="ECO:0000256" key="1">
    <source>
        <dbReference type="SAM" id="MobiDB-lite"/>
    </source>
</evidence>
<evidence type="ECO:0000313" key="3">
    <source>
        <dbReference type="EMBL" id="UWZ85977.1"/>
    </source>
</evidence>
<keyword evidence="2" id="KW-0812">Transmembrane</keyword>
<gene>
    <name evidence="3" type="ORF">MOP44_08530</name>
</gene>
<keyword evidence="4" id="KW-1185">Reference proteome</keyword>